<reference evidence="1 2" key="1">
    <citation type="submission" date="2017-11" db="EMBL/GenBank/DDBJ databases">
        <authorList>
            <person name="Duchaud E."/>
        </authorList>
    </citation>
    <scope>NUCLEOTIDE SEQUENCE [LARGE SCALE GENOMIC DNA]</scope>
    <source>
        <strain evidence="1 2">TNO010</strain>
    </source>
</reference>
<dbReference type="Proteomes" id="UP000490060">
    <property type="component" value="Unassembled WGS sequence"/>
</dbReference>
<organism evidence="1 2">
    <name type="scientific">Tenacibaculum finnmarkense genomovar ulcerans</name>
    <dbReference type="NCBI Taxonomy" id="2781388"/>
    <lineage>
        <taxon>Bacteria</taxon>
        <taxon>Pseudomonadati</taxon>
        <taxon>Bacteroidota</taxon>
        <taxon>Flavobacteriia</taxon>
        <taxon>Flavobacteriales</taxon>
        <taxon>Flavobacteriaceae</taxon>
        <taxon>Tenacibaculum</taxon>
        <taxon>Tenacibaculum finnmarkense</taxon>
    </lineage>
</organism>
<accession>A0A2I2M8R4</accession>
<gene>
    <name evidence="1" type="ORF">TNO010_220377</name>
</gene>
<protein>
    <submittedName>
        <fullName evidence="1">Uncharacterized protein</fullName>
    </submittedName>
</protein>
<name>A0A2I2M8R4_9FLAO</name>
<dbReference type="AlphaFoldDB" id="A0A2I2M8R4"/>
<proteinExistence type="predicted"/>
<sequence length="117" mass="13315">MSEKKTSQAVTEVNVQTLKNNSYLLDGFTATENSNGNHLAVNLEFWHYENLGHNIGSLLNAISTPDLETENRLDANDIQNVALMTKQLVEKIPFQFLDDLLIKKTHNKENFKNIENL</sequence>
<evidence type="ECO:0000313" key="2">
    <source>
        <dbReference type="Proteomes" id="UP000490060"/>
    </source>
</evidence>
<dbReference type="EMBL" id="OENE01000015">
    <property type="protein sequence ID" value="SOU88931.1"/>
    <property type="molecule type" value="Genomic_DNA"/>
</dbReference>
<dbReference type="RefSeq" id="WP_101907417.1">
    <property type="nucleotide sequence ID" value="NZ_OENE01000015.1"/>
</dbReference>
<evidence type="ECO:0000313" key="1">
    <source>
        <dbReference type="EMBL" id="SOU88931.1"/>
    </source>
</evidence>